<accession>A0ABR8QI98</accession>
<keyword evidence="2" id="KW-1185">Reference proteome</keyword>
<evidence type="ECO:0000313" key="2">
    <source>
        <dbReference type="Proteomes" id="UP000604241"/>
    </source>
</evidence>
<gene>
    <name evidence="1" type="ORF">H9657_17795</name>
</gene>
<dbReference type="EMBL" id="JACSQV010000021">
    <property type="protein sequence ID" value="MBD7920129.1"/>
    <property type="molecule type" value="Genomic_DNA"/>
</dbReference>
<dbReference type="RefSeq" id="WP_191784777.1">
    <property type="nucleotide sequence ID" value="NZ_JACSQV010000021.1"/>
</dbReference>
<dbReference type="Proteomes" id="UP000604241">
    <property type="component" value="Unassembled WGS sequence"/>
</dbReference>
<sequence>MTAPIATVRCAAPRGWVVWPAGDGAVAADRLTTANDSPATHALASAVRTFDDETQTSHPGTLLAGLWQPDENKTPFASMRILVSSPASPRMTPDELLAFAWETPVLDDVEILDVAADPGQLAAGPTVAQIVRGVRRPARRGALARLLGGQTRQVITHVTWYVLPPGTEQTVACRFETSNPYLLEELGLQTNAITDSLVVDLERA</sequence>
<proteinExistence type="predicted"/>
<reference evidence="1 2" key="1">
    <citation type="submission" date="2020-08" db="EMBL/GenBank/DDBJ databases">
        <title>A Genomic Blueprint of the Chicken Gut Microbiome.</title>
        <authorList>
            <person name="Gilroy R."/>
            <person name="Ravi A."/>
            <person name="Getino M."/>
            <person name="Pursley I."/>
            <person name="Horton D.L."/>
            <person name="Alikhan N.-F."/>
            <person name="Baker D."/>
            <person name="Gharbi K."/>
            <person name="Hall N."/>
            <person name="Watson M."/>
            <person name="Adriaenssens E.M."/>
            <person name="Foster-Nyarko E."/>
            <person name="Jarju S."/>
            <person name="Secka A."/>
            <person name="Antonio M."/>
            <person name="Oren A."/>
            <person name="Chaudhuri R."/>
            <person name="La Ragione R.M."/>
            <person name="Hildebrand F."/>
            <person name="Pallen M.J."/>
        </authorList>
    </citation>
    <scope>NUCLEOTIDE SEQUENCE [LARGE SCALE GENOMIC DNA]</scope>
    <source>
        <strain evidence="1 2">Sa3CUA2</strain>
    </source>
</reference>
<name>A0ABR8QI98_9CELL</name>
<protein>
    <submittedName>
        <fullName evidence="1">Uncharacterized protein</fullName>
    </submittedName>
</protein>
<organism evidence="1 2">
    <name type="scientific">Cellulomonas avistercoris</name>
    <dbReference type="NCBI Taxonomy" id="2762242"/>
    <lineage>
        <taxon>Bacteria</taxon>
        <taxon>Bacillati</taxon>
        <taxon>Actinomycetota</taxon>
        <taxon>Actinomycetes</taxon>
        <taxon>Micrococcales</taxon>
        <taxon>Cellulomonadaceae</taxon>
        <taxon>Cellulomonas</taxon>
    </lineage>
</organism>
<comment type="caution">
    <text evidence="1">The sequence shown here is derived from an EMBL/GenBank/DDBJ whole genome shotgun (WGS) entry which is preliminary data.</text>
</comment>
<evidence type="ECO:0000313" key="1">
    <source>
        <dbReference type="EMBL" id="MBD7920129.1"/>
    </source>
</evidence>